<sequence length="361" mass="39993">MTPGFPLKKNGTHSQKALPRRTSSQRTEAFSKRGGSGFQLGAEENTSGMEATGNREKTEFRQKGRLHEPAKAPSEGEKSNGSGHRTPHWFQRRNHMANRTNITIGKNRDARSNKNSGSPVNSSWNVKIPIPRGILILRSSKIIPLECTMVSGPKVQPFAVTQVAEERIKVAIHPEYLEQTIAISSTLTEDGQKELMSSGQIKEKKPSTIQKQGNTRGSGKTSESRHHEGISLPQLVGKSGNDRLECGIPLRIPLQVLPEGVQRIPPNKNGKGGEEKTAFITSQGIFCYSKMPFGLKNAGATYQPNQAGRLQKWSIELGEYNIHYRPRVSIKRQIFADFIVERLEDDSLAAPMEVEEELPNP</sequence>
<accession>A0A6L2LBM0</accession>
<dbReference type="InterPro" id="IPR043502">
    <property type="entry name" value="DNA/RNA_pol_sf"/>
</dbReference>
<organism evidence="2">
    <name type="scientific">Tanacetum cinerariifolium</name>
    <name type="common">Dalmatian daisy</name>
    <name type="synonym">Chrysanthemum cinerariifolium</name>
    <dbReference type="NCBI Taxonomy" id="118510"/>
    <lineage>
        <taxon>Eukaryota</taxon>
        <taxon>Viridiplantae</taxon>
        <taxon>Streptophyta</taxon>
        <taxon>Embryophyta</taxon>
        <taxon>Tracheophyta</taxon>
        <taxon>Spermatophyta</taxon>
        <taxon>Magnoliopsida</taxon>
        <taxon>eudicotyledons</taxon>
        <taxon>Gunneridae</taxon>
        <taxon>Pentapetalae</taxon>
        <taxon>asterids</taxon>
        <taxon>campanulids</taxon>
        <taxon>Asterales</taxon>
        <taxon>Asteraceae</taxon>
        <taxon>Asteroideae</taxon>
        <taxon>Anthemideae</taxon>
        <taxon>Anthemidinae</taxon>
        <taxon>Tanacetum</taxon>
    </lineage>
</organism>
<feature type="compositionally biased region" description="Basic and acidic residues" evidence="1">
    <location>
        <begin position="53"/>
        <end position="78"/>
    </location>
</feature>
<keyword evidence="2" id="KW-0548">Nucleotidyltransferase</keyword>
<gene>
    <name evidence="2" type="ORF">Tci_030517</name>
</gene>
<feature type="compositionally biased region" description="Polar residues" evidence="1">
    <location>
        <begin position="207"/>
        <end position="221"/>
    </location>
</feature>
<keyword evidence="2" id="KW-0808">Transferase</keyword>
<dbReference type="GO" id="GO:0003964">
    <property type="term" value="F:RNA-directed DNA polymerase activity"/>
    <property type="evidence" value="ECO:0007669"/>
    <property type="project" value="UniProtKB-KW"/>
</dbReference>
<evidence type="ECO:0000256" key="1">
    <source>
        <dbReference type="SAM" id="MobiDB-lite"/>
    </source>
</evidence>
<feature type="region of interest" description="Disordered" evidence="1">
    <location>
        <begin position="1"/>
        <end position="121"/>
    </location>
</feature>
<feature type="compositionally biased region" description="Basic residues" evidence="1">
    <location>
        <begin position="85"/>
        <end position="96"/>
    </location>
</feature>
<comment type="caution">
    <text evidence="2">The sequence shown here is derived from an EMBL/GenBank/DDBJ whole genome shotgun (WGS) entry which is preliminary data.</text>
</comment>
<name>A0A6L2LBM0_TANCI</name>
<dbReference type="AlphaFoldDB" id="A0A6L2LBM0"/>
<feature type="region of interest" description="Disordered" evidence="1">
    <location>
        <begin position="192"/>
        <end position="236"/>
    </location>
</feature>
<dbReference type="SUPFAM" id="SSF56672">
    <property type="entry name" value="DNA/RNA polymerases"/>
    <property type="match status" value="1"/>
</dbReference>
<proteinExistence type="predicted"/>
<protein>
    <submittedName>
        <fullName evidence="2">Reverse transcriptase domain-containing protein</fullName>
    </submittedName>
</protein>
<evidence type="ECO:0000313" key="2">
    <source>
        <dbReference type="EMBL" id="GEU58539.1"/>
    </source>
</evidence>
<dbReference type="EMBL" id="BKCJ010004020">
    <property type="protein sequence ID" value="GEU58539.1"/>
    <property type="molecule type" value="Genomic_DNA"/>
</dbReference>
<keyword evidence="2" id="KW-0695">RNA-directed DNA polymerase</keyword>
<reference evidence="2" key="1">
    <citation type="journal article" date="2019" name="Sci. Rep.">
        <title>Draft genome of Tanacetum cinerariifolium, the natural source of mosquito coil.</title>
        <authorList>
            <person name="Yamashiro T."/>
            <person name="Shiraishi A."/>
            <person name="Satake H."/>
            <person name="Nakayama K."/>
        </authorList>
    </citation>
    <scope>NUCLEOTIDE SEQUENCE</scope>
</reference>
<dbReference type="Gene3D" id="3.10.10.10">
    <property type="entry name" value="HIV Type 1 Reverse Transcriptase, subunit A, domain 1"/>
    <property type="match status" value="1"/>
</dbReference>